<evidence type="ECO:0000313" key="4">
    <source>
        <dbReference type="Proteomes" id="UP000318709"/>
    </source>
</evidence>
<sequence length="593" mass="64530">MKLQHRLAALLGHAPLTPSQLAQPLESRGAADALALWNAHHNPRHETATAPSGAGQDAPSSLAQRCEQARCESFAPWPGMRANLSQHLLRRFEGEGANRALTPSSPMGRELLLRAALAEETGQTLPAPAQALVDSWWPQLGRQARQRLAAMVQSRHDQAGFGRLLQSYINQDLAPDSSEPDGEMKNWMEASSPPGAEETTPALSPQQQGEGFIPPEPPDPGPEKDHAPVGKNPEADSAPPAQPPSAAAEKGQTSHANHGGGVQPGSADQKGGAAYHVFTPIHDEEITPRQLCTPAQAAALRAELDRSTEGLRPLVQRLARRLQRQLMALQERQWRFGAHEGTIDPACLPAVVVGERQGRLGTLSFRRESPAPFPATTISLLVDNSGSMRGRSIRMAALTADVLCQTFERCGVSTEVLGFTTKAWKGGESARDWQRQGCPALPGRLNDLRHIIYKSASQPWRHAKHNLGLMLHDDILKENIDGEALEWAAKRLLARPAERRILLVVSDGAPMDESTHAANPGTFLGDHLRSVISRLERDQRLSLLALGIRHDVTRWYSKAVTIRQPEQLAQALVEQLPPLLAPQGSPRQWPGRG</sequence>
<keyword evidence="4" id="KW-1185">Reference proteome</keyword>
<dbReference type="Proteomes" id="UP000318709">
    <property type="component" value="Chromosome"/>
</dbReference>
<dbReference type="Pfam" id="PF11775">
    <property type="entry name" value="CobT_C"/>
    <property type="match status" value="1"/>
</dbReference>
<feature type="compositionally biased region" description="Low complexity" evidence="1">
    <location>
        <begin position="235"/>
        <end position="249"/>
    </location>
</feature>
<dbReference type="KEGG" id="swf:E3E12_00655"/>
<dbReference type="GO" id="GO:0009236">
    <property type="term" value="P:cobalamin biosynthetic process"/>
    <property type="evidence" value="ECO:0007669"/>
    <property type="project" value="InterPro"/>
</dbReference>
<dbReference type="PIRSF" id="PIRSF031715">
    <property type="entry name" value="Cob_chel_CobT"/>
    <property type="match status" value="1"/>
</dbReference>
<name>A0A4Y6U924_9PROT</name>
<dbReference type="Pfam" id="PF06213">
    <property type="entry name" value="CobT"/>
    <property type="match status" value="1"/>
</dbReference>
<dbReference type="InterPro" id="IPR025861">
    <property type="entry name" value="CobT_VWA_dom"/>
</dbReference>
<organism evidence="3 4">
    <name type="scientific">Formicincola oecophyllae</name>
    <dbReference type="NCBI Taxonomy" id="2558361"/>
    <lineage>
        <taxon>Bacteria</taxon>
        <taxon>Pseudomonadati</taxon>
        <taxon>Pseudomonadota</taxon>
        <taxon>Alphaproteobacteria</taxon>
        <taxon>Acetobacterales</taxon>
        <taxon>Acetobacteraceae</taxon>
        <taxon>Formicincola</taxon>
    </lineage>
</organism>
<accession>A0A4Y6U924</accession>
<gene>
    <name evidence="3" type="ORF">E3E12_00655</name>
</gene>
<dbReference type="Gene3D" id="3.40.50.410">
    <property type="entry name" value="von Willebrand factor, type A domain"/>
    <property type="match status" value="1"/>
</dbReference>
<evidence type="ECO:0000313" key="3">
    <source>
        <dbReference type="EMBL" id="QDH12956.1"/>
    </source>
</evidence>
<dbReference type="PANTHER" id="PTHR41248:SF1">
    <property type="entry name" value="NORD PROTEIN"/>
    <property type="match status" value="1"/>
</dbReference>
<dbReference type="AlphaFoldDB" id="A0A4Y6U924"/>
<dbReference type="InterPro" id="IPR006538">
    <property type="entry name" value="CobT"/>
</dbReference>
<dbReference type="InterPro" id="IPR036465">
    <property type="entry name" value="vWFA_dom_sf"/>
</dbReference>
<feature type="domain" description="Cobalamin biosynthesis protein CobT VWA" evidence="2">
    <location>
        <begin position="364"/>
        <end position="579"/>
    </location>
</feature>
<dbReference type="PANTHER" id="PTHR41248">
    <property type="entry name" value="NORD PROTEIN"/>
    <property type="match status" value="1"/>
</dbReference>
<feature type="region of interest" description="Disordered" evidence="1">
    <location>
        <begin position="172"/>
        <end position="271"/>
    </location>
</feature>
<dbReference type="OrthoDB" id="9764783at2"/>
<evidence type="ECO:0000259" key="2">
    <source>
        <dbReference type="Pfam" id="PF11775"/>
    </source>
</evidence>
<dbReference type="EMBL" id="CP038231">
    <property type="protein sequence ID" value="QDH12956.1"/>
    <property type="molecule type" value="Genomic_DNA"/>
</dbReference>
<protein>
    <submittedName>
        <fullName evidence="3">Cobaltochelatase subunit CobT</fullName>
    </submittedName>
</protein>
<dbReference type="InterPro" id="IPR051928">
    <property type="entry name" value="NorD/CobT"/>
</dbReference>
<dbReference type="RefSeq" id="WP_141442598.1">
    <property type="nucleotide sequence ID" value="NZ_CP038231.1"/>
</dbReference>
<proteinExistence type="predicted"/>
<reference evidence="3 4" key="1">
    <citation type="submission" date="2019-03" db="EMBL/GenBank/DDBJ databases">
        <title>The complete genome sequence of Swingsia_sp. F3b2 LMG30590(T).</title>
        <authorList>
            <person name="Chua K.-O."/>
            <person name="Chan K.-G."/>
            <person name="See-Too W.-S."/>
        </authorList>
    </citation>
    <scope>NUCLEOTIDE SEQUENCE [LARGE SCALE GENOMIC DNA]</scope>
    <source>
        <strain evidence="3 4">F3b2</strain>
    </source>
</reference>
<evidence type="ECO:0000256" key="1">
    <source>
        <dbReference type="SAM" id="MobiDB-lite"/>
    </source>
</evidence>
<dbReference type="SUPFAM" id="SSF53300">
    <property type="entry name" value="vWA-like"/>
    <property type="match status" value="1"/>
</dbReference>
<feature type="region of interest" description="Disordered" evidence="1">
    <location>
        <begin position="44"/>
        <end position="64"/>
    </location>
</feature>